<organism evidence="1 2">
    <name type="scientific">Clostridium paraputrificum</name>
    <dbReference type="NCBI Taxonomy" id="29363"/>
    <lineage>
        <taxon>Bacteria</taxon>
        <taxon>Bacillati</taxon>
        <taxon>Bacillota</taxon>
        <taxon>Clostridia</taxon>
        <taxon>Eubacteriales</taxon>
        <taxon>Clostridiaceae</taxon>
        <taxon>Clostridium</taxon>
    </lineage>
</organism>
<protein>
    <submittedName>
        <fullName evidence="1">Uncharacterized protein</fullName>
    </submittedName>
</protein>
<keyword evidence="2" id="KW-1185">Reference proteome</keyword>
<comment type="caution">
    <text evidence="1">The sequence shown here is derived from an EMBL/GenBank/DDBJ whole genome shotgun (WGS) entry which is preliminary data.</text>
</comment>
<evidence type="ECO:0000313" key="1">
    <source>
        <dbReference type="EMBL" id="OBY12417.1"/>
    </source>
</evidence>
<dbReference type="RefSeq" id="WP_051196078.1">
    <property type="nucleotide sequence ID" value="NZ_CABJAZ010000003.1"/>
</dbReference>
<reference evidence="1 2" key="1">
    <citation type="submission" date="2016-06" db="EMBL/GenBank/DDBJ databases">
        <authorList>
            <person name="Kjaerup R.B."/>
            <person name="Dalgaard T.S."/>
            <person name="Juul-Madsen H.R."/>
        </authorList>
    </citation>
    <scope>NUCLEOTIDE SEQUENCE [LARGE SCALE GENOMIC DNA]</scope>
    <source>
        <strain evidence="1 2">373-A1</strain>
    </source>
</reference>
<dbReference type="Gene3D" id="3.90.1300.10">
    <property type="entry name" value="Amidase signature (AS) domain"/>
    <property type="match status" value="1"/>
</dbReference>
<dbReference type="OrthoDB" id="3194737at2"/>
<dbReference type="Proteomes" id="UP000092714">
    <property type="component" value="Unassembled WGS sequence"/>
</dbReference>
<dbReference type="EMBL" id="MAPZ01000009">
    <property type="protein sequence ID" value="OBY12417.1"/>
    <property type="molecule type" value="Genomic_DNA"/>
</dbReference>
<evidence type="ECO:0000313" key="2">
    <source>
        <dbReference type="Proteomes" id="UP000092714"/>
    </source>
</evidence>
<sequence>MRKIDKAIVLAKDNLNKSVMEINPNILEEVKEKDEEYLTFGVKNTGDIPRSLIDNIRNNKKFLWTTIDRMSHLGRSIDTELINPLTYRAMTGSSSGTAINVFKGINDFGIGTDGGGSVLAPALSLNLFSFLGKGAGLEISKKGVSTDNIAFKPGIGLISKDLPTLKCVVNELMSLEEYSLKEVRVVISKKNTCKTIEGEDIYNKVINILNKIKSYHKLTIVEYRFQDIYNRESSIKDINNIFSNDIGDIIINFEGPIDLYGYDETIQKSFLGNGAKEITKNGGKALVKSANICRCSAITLPVNEIASGIVLCSKEGKEKIHGLFALAEEINEVIKRPDIYEKYFIRKEKFVNSLDF</sequence>
<accession>A0A174RDJ2</accession>
<name>A0A174RDJ2_9CLOT</name>
<gene>
    <name evidence="1" type="ORF">CP373A1_02145</name>
</gene>
<dbReference type="GeneID" id="42777559"/>
<dbReference type="InterPro" id="IPR036928">
    <property type="entry name" value="AS_sf"/>
</dbReference>
<dbReference type="eggNOG" id="COG0154">
    <property type="taxonomic scope" value="Bacteria"/>
</dbReference>
<dbReference type="SUPFAM" id="SSF75304">
    <property type="entry name" value="Amidase signature (AS) enzymes"/>
    <property type="match status" value="1"/>
</dbReference>
<dbReference type="AlphaFoldDB" id="A0A174RDJ2"/>
<proteinExistence type="predicted"/>